<sequence length="85" mass="9304">MEISPPSETALCPGQLTPSPLRNTNVNLASCEPPNSSSRRDDKPFVGYRLYFKTGLTSTDDSPGSAPAWRRSDVEENLLSQASYQ</sequence>
<feature type="region of interest" description="Disordered" evidence="1">
    <location>
        <begin position="56"/>
        <end position="85"/>
    </location>
</feature>
<name>A0A6A5EBH0_PERFL</name>
<evidence type="ECO:0000313" key="3">
    <source>
        <dbReference type="Proteomes" id="UP000465112"/>
    </source>
</evidence>
<protein>
    <submittedName>
        <fullName evidence="2">Uncharacterized protein</fullName>
    </submittedName>
</protein>
<organism evidence="2 3">
    <name type="scientific">Perca fluviatilis</name>
    <name type="common">European perch</name>
    <dbReference type="NCBI Taxonomy" id="8168"/>
    <lineage>
        <taxon>Eukaryota</taxon>
        <taxon>Metazoa</taxon>
        <taxon>Chordata</taxon>
        <taxon>Craniata</taxon>
        <taxon>Vertebrata</taxon>
        <taxon>Euteleostomi</taxon>
        <taxon>Actinopterygii</taxon>
        <taxon>Neopterygii</taxon>
        <taxon>Teleostei</taxon>
        <taxon>Neoteleostei</taxon>
        <taxon>Acanthomorphata</taxon>
        <taxon>Eupercaria</taxon>
        <taxon>Perciformes</taxon>
        <taxon>Percoidei</taxon>
        <taxon>Percidae</taxon>
        <taxon>Percinae</taxon>
        <taxon>Perca</taxon>
    </lineage>
</organism>
<keyword evidence="3" id="KW-1185">Reference proteome</keyword>
<reference evidence="2 3" key="1">
    <citation type="submission" date="2019-06" db="EMBL/GenBank/DDBJ databases">
        <title>A chromosome-scale genome assembly of the European perch, Perca fluviatilis.</title>
        <authorList>
            <person name="Roques C."/>
            <person name="Zahm M."/>
            <person name="Cabau C."/>
            <person name="Klopp C."/>
            <person name="Bouchez O."/>
            <person name="Donnadieu C."/>
            <person name="Kuhl H."/>
            <person name="Gislard M."/>
            <person name="Guendouz S."/>
            <person name="Journot L."/>
            <person name="Haffray P."/>
            <person name="Bestin A."/>
            <person name="Morvezen R."/>
            <person name="Feron R."/>
            <person name="Wen M."/>
            <person name="Jouanno E."/>
            <person name="Herpin A."/>
            <person name="Schartl M."/>
            <person name="Postlethwait J."/>
            <person name="Schaerlinger B."/>
            <person name="Chardard D."/>
            <person name="Lecocq T."/>
            <person name="Poncet C."/>
            <person name="Jaffrelo L."/>
            <person name="Lampietro C."/>
            <person name="Guiguen Y."/>
        </authorList>
    </citation>
    <scope>NUCLEOTIDE SEQUENCE [LARGE SCALE GENOMIC DNA]</scope>
    <source>
        <tissue evidence="2">Blood</tissue>
    </source>
</reference>
<evidence type="ECO:0000256" key="1">
    <source>
        <dbReference type="SAM" id="MobiDB-lite"/>
    </source>
</evidence>
<comment type="caution">
    <text evidence="2">The sequence shown here is derived from an EMBL/GenBank/DDBJ whole genome shotgun (WGS) entry which is preliminary data.</text>
</comment>
<gene>
    <name evidence="2" type="ORF">PFLUV_G00187910</name>
</gene>
<feature type="compositionally biased region" description="Polar residues" evidence="1">
    <location>
        <begin position="16"/>
        <end position="37"/>
    </location>
</feature>
<dbReference type="AlphaFoldDB" id="A0A6A5EBH0"/>
<evidence type="ECO:0000313" key="2">
    <source>
        <dbReference type="EMBL" id="KAF1378190.1"/>
    </source>
</evidence>
<dbReference type="Proteomes" id="UP000465112">
    <property type="component" value="Chromosome 16"/>
</dbReference>
<dbReference type="EMBL" id="VHII01000016">
    <property type="protein sequence ID" value="KAF1378190.1"/>
    <property type="molecule type" value="Genomic_DNA"/>
</dbReference>
<accession>A0A6A5EBH0</accession>
<feature type="region of interest" description="Disordered" evidence="1">
    <location>
        <begin position="1"/>
        <end position="44"/>
    </location>
</feature>
<proteinExistence type="predicted"/>